<name>A0A448X5J1_9PLAT</name>
<keyword evidence="1" id="KW-0677">Repeat</keyword>
<keyword evidence="6" id="KW-1185">Reference proteome</keyword>
<proteinExistence type="inferred from homology"/>
<dbReference type="PROSITE" id="PS50077">
    <property type="entry name" value="HEAT_REPEAT"/>
    <property type="match status" value="1"/>
</dbReference>
<dbReference type="OrthoDB" id="340346at2759"/>
<evidence type="ECO:0000256" key="2">
    <source>
        <dbReference type="ARBA" id="ARBA00038332"/>
    </source>
</evidence>
<dbReference type="Proteomes" id="UP000784294">
    <property type="component" value="Unassembled WGS sequence"/>
</dbReference>
<feature type="non-terminal residue" evidence="5">
    <location>
        <position position="1"/>
    </location>
</feature>
<gene>
    <name evidence="5" type="ORF">PXEA_LOCUS22057</name>
</gene>
<comment type="caution">
    <text evidence="5">The sequence shown here is derived from an EMBL/GenBank/DDBJ whole genome shotgun (WGS) entry which is preliminary data.</text>
</comment>
<dbReference type="GO" id="GO:0019888">
    <property type="term" value="F:protein phosphatase regulator activity"/>
    <property type="evidence" value="ECO:0007669"/>
    <property type="project" value="TreeGrafter"/>
</dbReference>
<dbReference type="InterPro" id="IPR051023">
    <property type="entry name" value="PP2A_Regulatory_Subunit_A"/>
</dbReference>
<evidence type="ECO:0000256" key="3">
    <source>
        <dbReference type="PROSITE-ProRule" id="PRU00103"/>
    </source>
</evidence>
<evidence type="ECO:0000313" key="6">
    <source>
        <dbReference type="Proteomes" id="UP000784294"/>
    </source>
</evidence>
<evidence type="ECO:0000313" key="5">
    <source>
        <dbReference type="EMBL" id="VEL28617.1"/>
    </source>
</evidence>
<accession>A0A448X5J1</accession>
<dbReference type="PANTHER" id="PTHR10648">
    <property type="entry name" value="SERINE/THREONINE-PROTEIN PHOSPHATASE PP2A 65 KDA REGULATORY SUBUNIT"/>
    <property type="match status" value="1"/>
</dbReference>
<feature type="repeat" description="HEAT" evidence="3">
    <location>
        <begin position="38"/>
        <end position="76"/>
    </location>
</feature>
<protein>
    <recommendedName>
        <fullName evidence="4">Phosphatase PP2A regulatory subunit A/Splicing factor 3B subunit 1-like HEAT repeat domain-containing protein</fullName>
    </recommendedName>
</protein>
<feature type="domain" description="Phosphatase PP2A regulatory subunit A/Splicing factor 3B subunit 1-like HEAT repeat" evidence="4">
    <location>
        <begin position="1"/>
        <end position="69"/>
    </location>
</feature>
<dbReference type="InterPro" id="IPR011989">
    <property type="entry name" value="ARM-like"/>
</dbReference>
<comment type="similarity">
    <text evidence="2">Belongs to the phosphatase 2A regulatory subunit A family.</text>
</comment>
<dbReference type="GO" id="GO:0005829">
    <property type="term" value="C:cytosol"/>
    <property type="evidence" value="ECO:0007669"/>
    <property type="project" value="TreeGrafter"/>
</dbReference>
<dbReference type="PANTHER" id="PTHR10648:SF4">
    <property type="entry name" value="PROTEIN PHOSPHATASE 2 (FORMERLY 2A), REGULATORY SUBUNIT A, BETA ISOFORM-RELATED"/>
    <property type="match status" value="1"/>
</dbReference>
<sequence>ILLKDLEGEVRAAAASQLKTFTTSLSPESREQVIMEIILPIIREMVAETNLQVKTALAGVMMALAPLLGKANTMDHLLPLFLVQLKDENPDIN</sequence>
<evidence type="ECO:0000259" key="4">
    <source>
        <dbReference type="Pfam" id="PF22646"/>
    </source>
</evidence>
<dbReference type="GO" id="GO:0000159">
    <property type="term" value="C:protein phosphatase type 2A complex"/>
    <property type="evidence" value="ECO:0007669"/>
    <property type="project" value="TreeGrafter"/>
</dbReference>
<dbReference type="AlphaFoldDB" id="A0A448X5J1"/>
<dbReference type="SUPFAM" id="SSF48371">
    <property type="entry name" value="ARM repeat"/>
    <property type="match status" value="1"/>
</dbReference>
<evidence type="ECO:0000256" key="1">
    <source>
        <dbReference type="ARBA" id="ARBA00022737"/>
    </source>
</evidence>
<dbReference type="InterPro" id="IPR054573">
    <property type="entry name" value="PP2A/SF3B1-like_HEAT"/>
</dbReference>
<dbReference type="InterPro" id="IPR021133">
    <property type="entry name" value="HEAT_type_2"/>
</dbReference>
<dbReference type="EMBL" id="CAAALY010096411">
    <property type="protein sequence ID" value="VEL28617.1"/>
    <property type="molecule type" value="Genomic_DNA"/>
</dbReference>
<dbReference type="GO" id="GO:0005634">
    <property type="term" value="C:nucleus"/>
    <property type="evidence" value="ECO:0007669"/>
    <property type="project" value="TreeGrafter"/>
</dbReference>
<dbReference type="InterPro" id="IPR016024">
    <property type="entry name" value="ARM-type_fold"/>
</dbReference>
<organism evidence="5 6">
    <name type="scientific">Protopolystoma xenopodis</name>
    <dbReference type="NCBI Taxonomy" id="117903"/>
    <lineage>
        <taxon>Eukaryota</taxon>
        <taxon>Metazoa</taxon>
        <taxon>Spiralia</taxon>
        <taxon>Lophotrochozoa</taxon>
        <taxon>Platyhelminthes</taxon>
        <taxon>Monogenea</taxon>
        <taxon>Polyopisthocotylea</taxon>
        <taxon>Polystomatidea</taxon>
        <taxon>Polystomatidae</taxon>
        <taxon>Protopolystoma</taxon>
    </lineage>
</organism>
<reference evidence="5" key="1">
    <citation type="submission" date="2018-11" db="EMBL/GenBank/DDBJ databases">
        <authorList>
            <consortium name="Pathogen Informatics"/>
        </authorList>
    </citation>
    <scope>NUCLEOTIDE SEQUENCE</scope>
</reference>
<dbReference type="Pfam" id="PF22646">
    <property type="entry name" value="PPP2R1A-like_HEAT"/>
    <property type="match status" value="1"/>
</dbReference>
<dbReference type="Gene3D" id="1.25.10.10">
    <property type="entry name" value="Leucine-rich Repeat Variant"/>
    <property type="match status" value="1"/>
</dbReference>